<proteinExistence type="predicted"/>
<dbReference type="Proteomes" id="UP000887576">
    <property type="component" value="Unplaced"/>
</dbReference>
<dbReference type="WBParaSite" id="JU765_v2.g11867.t3">
    <property type="protein sequence ID" value="JU765_v2.g11867.t3"/>
    <property type="gene ID" value="JU765_v2.g11867"/>
</dbReference>
<protein>
    <submittedName>
        <fullName evidence="2">GS catalytic domain-containing protein</fullName>
    </submittedName>
</protein>
<evidence type="ECO:0000313" key="1">
    <source>
        <dbReference type="Proteomes" id="UP000887576"/>
    </source>
</evidence>
<reference evidence="2" key="1">
    <citation type="submission" date="2022-11" db="UniProtKB">
        <authorList>
            <consortium name="WormBaseParasite"/>
        </authorList>
    </citation>
    <scope>IDENTIFICATION</scope>
</reference>
<organism evidence="1 2">
    <name type="scientific">Panagrolaimus sp. JU765</name>
    <dbReference type="NCBI Taxonomy" id="591449"/>
    <lineage>
        <taxon>Eukaryota</taxon>
        <taxon>Metazoa</taxon>
        <taxon>Ecdysozoa</taxon>
        <taxon>Nematoda</taxon>
        <taxon>Chromadorea</taxon>
        <taxon>Rhabditida</taxon>
        <taxon>Tylenchina</taxon>
        <taxon>Panagrolaimomorpha</taxon>
        <taxon>Panagrolaimoidea</taxon>
        <taxon>Panagrolaimidae</taxon>
        <taxon>Panagrolaimus</taxon>
    </lineage>
</organism>
<evidence type="ECO:0000313" key="2">
    <source>
        <dbReference type="WBParaSite" id="JU765_v2.g11867.t3"/>
    </source>
</evidence>
<accession>A0AC34Q0S9</accession>
<name>A0AC34Q0S9_9BILA</name>
<sequence length="96" mass="10620">MDILDHKDHIIAQLVQIVHLKLYDPHGGVDNLKRLSGRHETSSVDKFTWGVANRAASVRIPRQVAAEKKGYLEDRRPSSNCDPYTVTAAIAGAICL</sequence>